<keyword evidence="3" id="KW-0378">Hydrolase</keyword>
<dbReference type="GO" id="GO:0016788">
    <property type="term" value="F:hydrolase activity, acting on ester bonds"/>
    <property type="evidence" value="ECO:0007669"/>
    <property type="project" value="InterPro"/>
</dbReference>
<evidence type="ECO:0000313" key="5">
    <source>
        <dbReference type="EMBL" id="KNY29061.1"/>
    </source>
</evidence>
<evidence type="ECO:0000313" key="6">
    <source>
        <dbReference type="Proteomes" id="UP000036923"/>
    </source>
</evidence>
<dbReference type="SMART" id="SM00990">
    <property type="entry name" value="VRR_NUC"/>
    <property type="match status" value="1"/>
</dbReference>
<evidence type="ECO:0000256" key="3">
    <source>
        <dbReference type="ARBA" id="ARBA00022801"/>
    </source>
</evidence>
<keyword evidence="6" id="KW-1185">Reference proteome</keyword>
<dbReference type="AlphaFoldDB" id="A0A0L6JT85"/>
<dbReference type="EMBL" id="LGTC01000001">
    <property type="protein sequence ID" value="KNY29061.1"/>
    <property type="molecule type" value="Genomic_DNA"/>
</dbReference>
<dbReference type="Gene3D" id="3.40.1350.10">
    <property type="match status" value="1"/>
</dbReference>
<sequence length="138" mass="15899">MHTYTRIYIIGIFEFNSCNKNKSTENTAFKQQLKMNCFFTRCEVINMLEKELEKKLRTAVKAIGGLALKFVSPGMAGVPDRMVLLPNGRIYFSELKRHGEKLRPLQQKRKQQLEMLGFKVYCIDSASSLEGFLREVGL</sequence>
<organism evidence="5 6">
    <name type="scientific">Pseudobacteroides cellulosolvens ATCC 35603 = DSM 2933</name>
    <dbReference type="NCBI Taxonomy" id="398512"/>
    <lineage>
        <taxon>Bacteria</taxon>
        <taxon>Bacillati</taxon>
        <taxon>Bacillota</taxon>
        <taxon>Clostridia</taxon>
        <taxon>Eubacteriales</taxon>
        <taxon>Oscillospiraceae</taxon>
        <taxon>Pseudobacteroides</taxon>
    </lineage>
</organism>
<name>A0A0L6JT85_9FIRM</name>
<evidence type="ECO:0000259" key="4">
    <source>
        <dbReference type="SMART" id="SM00990"/>
    </source>
</evidence>
<feature type="domain" description="VRR-NUC" evidence="4">
    <location>
        <begin position="47"/>
        <end position="127"/>
    </location>
</feature>
<dbReference type="GO" id="GO:0004518">
    <property type="term" value="F:nuclease activity"/>
    <property type="evidence" value="ECO:0007669"/>
    <property type="project" value="UniProtKB-KW"/>
</dbReference>
<dbReference type="Proteomes" id="UP000036923">
    <property type="component" value="Unassembled WGS sequence"/>
</dbReference>
<gene>
    <name evidence="5" type="ORF">Bccel_4335</name>
</gene>
<protein>
    <submittedName>
        <fullName evidence="5">VRR-NUC domain-containing protein</fullName>
    </submittedName>
</protein>
<dbReference type="InterPro" id="IPR011856">
    <property type="entry name" value="tRNA_endonuc-like_dom_sf"/>
</dbReference>
<dbReference type="InterPro" id="IPR014883">
    <property type="entry name" value="VRR_NUC"/>
</dbReference>
<dbReference type="STRING" id="398512.Bccel_4335"/>
<comment type="caution">
    <text evidence="5">The sequence shown here is derived from an EMBL/GenBank/DDBJ whole genome shotgun (WGS) entry which is preliminary data.</text>
</comment>
<comment type="cofactor">
    <cofactor evidence="1">
        <name>Mg(2+)</name>
        <dbReference type="ChEBI" id="CHEBI:18420"/>
    </cofactor>
</comment>
<evidence type="ECO:0000256" key="1">
    <source>
        <dbReference type="ARBA" id="ARBA00001946"/>
    </source>
</evidence>
<dbReference type="GO" id="GO:0003676">
    <property type="term" value="F:nucleic acid binding"/>
    <property type="evidence" value="ECO:0007669"/>
    <property type="project" value="InterPro"/>
</dbReference>
<proteinExistence type="predicted"/>
<accession>A0A0L6JT85</accession>
<keyword evidence="2" id="KW-0540">Nuclease</keyword>
<dbReference type="eggNOG" id="ENOG5032Y88">
    <property type="taxonomic scope" value="Bacteria"/>
</dbReference>
<reference evidence="6" key="1">
    <citation type="submission" date="2015-07" db="EMBL/GenBank/DDBJ databases">
        <title>Near-Complete Genome Sequence of the Cellulolytic Bacterium Bacteroides (Pseudobacteroides) cellulosolvens ATCC 35603.</title>
        <authorList>
            <person name="Dassa B."/>
            <person name="Utturkar S.M."/>
            <person name="Klingeman D.M."/>
            <person name="Hurt R.A."/>
            <person name="Keller M."/>
            <person name="Xu J."/>
            <person name="Reddy Y.H.K."/>
            <person name="Borovok I."/>
            <person name="Grinberg I.R."/>
            <person name="Lamed R."/>
            <person name="Zhivin O."/>
            <person name="Bayer E.A."/>
            <person name="Brown S.D."/>
        </authorList>
    </citation>
    <scope>NUCLEOTIDE SEQUENCE [LARGE SCALE GENOMIC DNA]</scope>
    <source>
        <strain evidence="6">DSM 2933</strain>
    </source>
</reference>
<evidence type="ECO:0000256" key="2">
    <source>
        <dbReference type="ARBA" id="ARBA00022722"/>
    </source>
</evidence>